<evidence type="ECO:0000313" key="2">
    <source>
        <dbReference type="EMBL" id="CAF4450665.1"/>
    </source>
</evidence>
<dbReference type="Proteomes" id="UP000677228">
    <property type="component" value="Unassembled WGS sequence"/>
</dbReference>
<gene>
    <name evidence="1" type="ORF">OVA965_LOCUS43513</name>
    <name evidence="2" type="ORF">TMI583_LOCUS45810</name>
</gene>
<name>A0A8S2WM59_9BILA</name>
<organism evidence="2 3">
    <name type="scientific">Didymodactylos carnosus</name>
    <dbReference type="NCBI Taxonomy" id="1234261"/>
    <lineage>
        <taxon>Eukaryota</taxon>
        <taxon>Metazoa</taxon>
        <taxon>Spiralia</taxon>
        <taxon>Gnathifera</taxon>
        <taxon>Rotifera</taxon>
        <taxon>Eurotatoria</taxon>
        <taxon>Bdelloidea</taxon>
        <taxon>Philodinida</taxon>
        <taxon>Philodinidae</taxon>
        <taxon>Didymodactylos</taxon>
    </lineage>
</organism>
<accession>A0A8S2WM59</accession>
<comment type="caution">
    <text evidence="2">The sequence shown here is derived from an EMBL/GenBank/DDBJ whole genome shotgun (WGS) entry which is preliminary data.</text>
</comment>
<protein>
    <submittedName>
        <fullName evidence="2">Uncharacterized protein</fullName>
    </submittedName>
</protein>
<dbReference type="AlphaFoldDB" id="A0A8S2WM59"/>
<proteinExistence type="predicted"/>
<dbReference type="Proteomes" id="UP000682733">
    <property type="component" value="Unassembled WGS sequence"/>
</dbReference>
<evidence type="ECO:0000313" key="1">
    <source>
        <dbReference type="EMBL" id="CAF1627105.1"/>
    </source>
</evidence>
<evidence type="ECO:0000313" key="3">
    <source>
        <dbReference type="Proteomes" id="UP000682733"/>
    </source>
</evidence>
<dbReference type="EMBL" id="CAJOBA010083017">
    <property type="protein sequence ID" value="CAF4450665.1"/>
    <property type="molecule type" value="Genomic_DNA"/>
</dbReference>
<reference evidence="2" key="1">
    <citation type="submission" date="2021-02" db="EMBL/GenBank/DDBJ databases">
        <authorList>
            <person name="Nowell W R."/>
        </authorList>
    </citation>
    <scope>NUCLEOTIDE SEQUENCE</scope>
</reference>
<sequence length="116" mass="13235">MTHANRTPAGNESLIVIFQNFRSLLADAPVAISSGSNLMKVDFVKHYVRTEQSQKIIKPLIRLTQQLLGQDFEDQLHSISQVTLVKHVQHKLITDAQAEFDQNKTVELEEFKSDLY</sequence>
<dbReference type="EMBL" id="CAJNOK010057692">
    <property type="protein sequence ID" value="CAF1627105.1"/>
    <property type="molecule type" value="Genomic_DNA"/>
</dbReference>